<dbReference type="SUPFAM" id="SSF53901">
    <property type="entry name" value="Thiolase-like"/>
    <property type="match status" value="2"/>
</dbReference>
<keyword evidence="10" id="KW-1185">Reference proteome</keyword>
<dbReference type="InterPro" id="IPR016039">
    <property type="entry name" value="Thiolase-like"/>
</dbReference>
<organism evidence="9 10">
    <name type="scientific">Fictibacillus barbaricus</name>
    <dbReference type="NCBI Taxonomy" id="182136"/>
    <lineage>
        <taxon>Bacteria</taxon>
        <taxon>Bacillati</taxon>
        <taxon>Bacillota</taxon>
        <taxon>Bacilli</taxon>
        <taxon>Bacillales</taxon>
        <taxon>Fictibacillaceae</taxon>
        <taxon>Fictibacillus</taxon>
    </lineage>
</organism>
<evidence type="ECO:0000256" key="6">
    <source>
        <dbReference type="RuleBase" id="RU003557"/>
    </source>
</evidence>
<evidence type="ECO:0000256" key="2">
    <source>
        <dbReference type="ARBA" id="ARBA00012705"/>
    </source>
</evidence>
<gene>
    <name evidence="9" type="ORF">J2X07_001605</name>
</gene>
<dbReference type="Gene3D" id="3.40.47.10">
    <property type="match status" value="2"/>
</dbReference>
<dbReference type="PROSITE" id="PS00098">
    <property type="entry name" value="THIOLASE_1"/>
    <property type="match status" value="1"/>
</dbReference>
<proteinExistence type="inferred from homology"/>
<dbReference type="EMBL" id="JAVDWA010000002">
    <property type="protein sequence ID" value="MDR7072628.1"/>
    <property type="molecule type" value="Genomic_DNA"/>
</dbReference>
<dbReference type="InterPro" id="IPR020615">
    <property type="entry name" value="Thiolase_acyl_enz_int_AS"/>
</dbReference>
<dbReference type="InterPro" id="IPR020613">
    <property type="entry name" value="Thiolase_CS"/>
</dbReference>
<dbReference type="InterPro" id="IPR002155">
    <property type="entry name" value="Thiolase"/>
</dbReference>
<dbReference type="PANTHER" id="PTHR18919:SF107">
    <property type="entry name" value="ACETYL-COA ACETYLTRANSFERASE, CYTOSOLIC"/>
    <property type="match status" value="1"/>
</dbReference>
<name>A0ABU1TZN6_9BACL</name>
<reference evidence="9 10" key="1">
    <citation type="submission" date="2023-07" db="EMBL/GenBank/DDBJ databases">
        <title>Sorghum-associated microbial communities from plants grown in Nebraska, USA.</title>
        <authorList>
            <person name="Schachtman D."/>
        </authorList>
    </citation>
    <scope>NUCLEOTIDE SEQUENCE [LARGE SCALE GENOMIC DNA]</scope>
    <source>
        <strain evidence="9 10">BE211</strain>
    </source>
</reference>
<evidence type="ECO:0000259" key="7">
    <source>
        <dbReference type="Pfam" id="PF00108"/>
    </source>
</evidence>
<evidence type="ECO:0000313" key="9">
    <source>
        <dbReference type="EMBL" id="MDR7072628.1"/>
    </source>
</evidence>
<keyword evidence="4 6" id="KW-0012">Acyltransferase</keyword>
<evidence type="ECO:0000256" key="4">
    <source>
        <dbReference type="ARBA" id="ARBA00023315"/>
    </source>
</evidence>
<dbReference type="Proteomes" id="UP001258181">
    <property type="component" value="Unassembled WGS sequence"/>
</dbReference>
<evidence type="ECO:0000259" key="8">
    <source>
        <dbReference type="Pfam" id="PF02803"/>
    </source>
</evidence>
<dbReference type="Pfam" id="PF02803">
    <property type="entry name" value="Thiolase_C"/>
    <property type="match status" value="1"/>
</dbReference>
<dbReference type="PANTHER" id="PTHR18919">
    <property type="entry name" value="ACETYL-COA C-ACYLTRANSFERASE"/>
    <property type="match status" value="1"/>
</dbReference>
<dbReference type="PROSITE" id="PS00737">
    <property type="entry name" value="THIOLASE_2"/>
    <property type="match status" value="1"/>
</dbReference>
<protein>
    <recommendedName>
        <fullName evidence="2">acetyl-CoA C-acetyltransferase</fullName>
        <ecNumber evidence="2">2.3.1.9</ecNumber>
    </recommendedName>
    <alternativeName>
        <fullName evidence="5">Acetoacetyl-CoA thiolase</fullName>
    </alternativeName>
</protein>
<evidence type="ECO:0000256" key="5">
    <source>
        <dbReference type="ARBA" id="ARBA00030755"/>
    </source>
</evidence>
<comment type="caution">
    <text evidence="9">The sequence shown here is derived from an EMBL/GenBank/DDBJ whole genome shotgun (WGS) entry which is preliminary data.</text>
</comment>
<comment type="similarity">
    <text evidence="1 6">Belongs to the thiolase-like superfamily. Thiolase family.</text>
</comment>
<dbReference type="NCBIfam" id="TIGR01930">
    <property type="entry name" value="AcCoA-C-Actrans"/>
    <property type="match status" value="1"/>
</dbReference>
<dbReference type="RefSeq" id="WP_310257919.1">
    <property type="nucleotide sequence ID" value="NZ_JAVDWA010000002.1"/>
</dbReference>
<dbReference type="CDD" id="cd00751">
    <property type="entry name" value="thiolase"/>
    <property type="match status" value="1"/>
</dbReference>
<feature type="domain" description="Thiolase C-terminal" evidence="8">
    <location>
        <begin position="274"/>
        <end position="395"/>
    </location>
</feature>
<dbReference type="InterPro" id="IPR020610">
    <property type="entry name" value="Thiolase_AS"/>
</dbReference>
<feature type="domain" description="Thiolase N-terminal" evidence="7">
    <location>
        <begin position="9"/>
        <end position="266"/>
    </location>
</feature>
<dbReference type="Pfam" id="PF00108">
    <property type="entry name" value="Thiolase_N"/>
    <property type="match status" value="1"/>
</dbReference>
<dbReference type="InterPro" id="IPR020617">
    <property type="entry name" value="Thiolase_C"/>
</dbReference>
<evidence type="ECO:0000313" key="10">
    <source>
        <dbReference type="Proteomes" id="UP001258181"/>
    </source>
</evidence>
<evidence type="ECO:0000256" key="1">
    <source>
        <dbReference type="ARBA" id="ARBA00010982"/>
    </source>
</evidence>
<dbReference type="GO" id="GO:0003985">
    <property type="term" value="F:acetyl-CoA C-acetyltransferase activity"/>
    <property type="evidence" value="ECO:0007669"/>
    <property type="project" value="UniProtKB-EC"/>
</dbReference>
<dbReference type="PIRSF" id="PIRSF000429">
    <property type="entry name" value="Ac-CoA_Ac_transf"/>
    <property type="match status" value="1"/>
</dbReference>
<keyword evidence="3 6" id="KW-0808">Transferase</keyword>
<accession>A0ABU1TZN6</accession>
<evidence type="ECO:0000256" key="3">
    <source>
        <dbReference type="ARBA" id="ARBA00022679"/>
    </source>
</evidence>
<dbReference type="EC" id="2.3.1.9" evidence="2"/>
<dbReference type="InterPro" id="IPR020616">
    <property type="entry name" value="Thiolase_N"/>
</dbReference>
<dbReference type="PROSITE" id="PS00099">
    <property type="entry name" value="THIOLASE_3"/>
    <property type="match status" value="1"/>
</dbReference>
<sequence>MVSSERDAVVVSAVRTPIGSFMGSFKTVSATELGAIAIKDALNKAGIPHDSVDEVIMGNVLQAGLGQNPARQAAIKAGLPNEVSSMTINKVCGSGLKAIHLACQSVWLGEAEIVVAGGMENMSQAPYLLNGARDGLRMGNAPMVDSMIQDGLWCAFGDYHMGITAENLCETHALNREELDAFSADSQRKCAEAQEQGKFTDEITPVEIPQRKGESIVIDKDEYPKAGTTAEKLGKLRPAFKKDGMVTAGNASGINDGAAALVVMSRKKAEELGLKPLAVVKANASAGVAPEVMGIGPVEAVKKVLSKTGMKMDDLDLIEANEAFASQSLAVGKDLGFDKDKLNVNGGAIALGHPIGASGARIVVTLLHEMKRRNSKLGLATLCIGGGQGVASIFENEEN</sequence>